<reference evidence="10 11" key="1">
    <citation type="submission" date="2019-02" db="EMBL/GenBank/DDBJ databases">
        <title>Deep-cultivation of Planctomycetes and their phenomic and genomic characterization uncovers novel biology.</title>
        <authorList>
            <person name="Wiegand S."/>
            <person name="Jogler M."/>
            <person name="Boedeker C."/>
            <person name="Pinto D."/>
            <person name="Vollmers J."/>
            <person name="Rivas-Marin E."/>
            <person name="Kohn T."/>
            <person name="Peeters S.H."/>
            <person name="Heuer A."/>
            <person name="Rast P."/>
            <person name="Oberbeckmann S."/>
            <person name="Bunk B."/>
            <person name="Jeske O."/>
            <person name="Meyerdierks A."/>
            <person name="Storesund J.E."/>
            <person name="Kallscheuer N."/>
            <person name="Luecker S."/>
            <person name="Lage O.M."/>
            <person name="Pohl T."/>
            <person name="Merkel B.J."/>
            <person name="Hornburger P."/>
            <person name="Mueller R.-W."/>
            <person name="Bruemmer F."/>
            <person name="Labrenz M."/>
            <person name="Spormann A.M."/>
            <person name="Op den Camp H."/>
            <person name="Overmann J."/>
            <person name="Amann R."/>
            <person name="Jetten M.S.M."/>
            <person name="Mascher T."/>
            <person name="Medema M.H."/>
            <person name="Devos D.P."/>
            <person name="Kaster A.-K."/>
            <person name="Ovreas L."/>
            <person name="Rohde M."/>
            <person name="Galperin M.Y."/>
            <person name="Jogler C."/>
        </authorList>
    </citation>
    <scope>NUCLEOTIDE SEQUENCE [LARGE SCALE GENOMIC DNA]</scope>
    <source>
        <strain evidence="10 11">Mal48</strain>
    </source>
</reference>
<dbReference type="PROSITE" id="PS00374">
    <property type="entry name" value="MGMT"/>
    <property type="match status" value="1"/>
</dbReference>
<accession>A0A517QR78</accession>
<dbReference type="NCBIfam" id="TIGR00589">
    <property type="entry name" value="ogt"/>
    <property type="match status" value="1"/>
</dbReference>
<dbReference type="InterPro" id="IPR014048">
    <property type="entry name" value="MethylDNA_cys_MeTrfase_DNA-bd"/>
</dbReference>
<feature type="domain" description="Methylated-DNA-[protein]-cysteine S-methyltransferase DNA binding" evidence="9">
    <location>
        <begin position="103"/>
        <end position="184"/>
    </location>
</feature>
<evidence type="ECO:0000313" key="11">
    <source>
        <dbReference type="Proteomes" id="UP000315724"/>
    </source>
</evidence>
<evidence type="ECO:0000256" key="3">
    <source>
        <dbReference type="ARBA" id="ARBA00011918"/>
    </source>
</evidence>
<gene>
    <name evidence="10" type="primary">ogt</name>
    <name evidence="10" type="ORF">Mal48_33750</name>
</gene>
<dbReference type="OrthoDB" id="9783680at2"/>
<dbReference type="GO" id="GO:0006281">
    <property type="term" value="P:DNA repair"/>
    <property type="evidence" value="ECO:0007669"/>
    <property type="project" value="UniProtKB-KW"/>
</dbReference>
<dbReference type="RefSeq" id="WP_145201548.1">
    <property type="nucleotide sequence ID" value="NZ_CP036267.1"/>
</dbReference>
<evidence type="ECO:0000256" key="1">
    <source>
        <dbReference type="ARBA" id="ARBA00001286"/>
    </source>
</evidence>
<protein>
    <recommendedName>
        <fullName evidence="3">methylated-DNA--[protein]-cysteine S-methyltransferase</fullName>
        <ecNumber evidence="3">2.1.1.63</ecNumber>
    </recommendedName>
</protein>
<dbReference type="FunFam" id="1.10.10.10:FF:000214">
    <property type="entry name" value="Methylated-DNA--protein-cysteine methyltransferase"/>
    <property type="match status" value="1"/>
</dbReference>
<proteinExistence type="inferred from homology"/>
<comment type="catalytic activity">
    <reaction evidence="1">
        <text>a 4-O-methyl-thymidine in DNA + L-cysteinyl-[protein] = a thymidine in DNA + S-methyl-L-cysteinyl-[protein]</text>
        <dbReference type="Rhea" id="RHEA:53428"/>
        <dbReference type="Rhea" id="RHEA-COMP:10131"/>
        <dbReference type="Rhea" id="RHEA-COMP:10132"/>
        <dbReference type="Rhea" id="RHEA-COMP:13555"/>
        <dbReference type="Rhea" id="RHEA-COMP:13556"/>
        <dbReference type="ChEBI" id="CHEBI:29950"/>
        <dbReference type="ChEBI" id="CHEBI:82612"/>
        <dbReference type="ChEBI" id="CHEBI:137386"/>
        <dbReference type="ChEBI" id="CHEBI:137387"/>
        <dbReference type="EC" id="2.1.1.63"/>
    </reaction>
</comment>
<evidence type="ECO:0000259" key="9">
    <source>
        <dbReference type="Pfam" id="PF01035"/>
    </source>
</evidence>
<dbReference type="EC" id="2.1.1.63" evidence="3"/>
<dbReference type="Pfam" id="PF01035">
    <property type="entry name" value="DNA_binding_1"/>
    <property type="match status" value="1"/>
</dbReference>
<dbReference type="EMBL" id="CP036267">
    <property type="protein sequence ID" value="QDT34115.1"/>
    <property type="molecule type" value="Genomic_DNA"/>
</dbReference>
<evidence type="ECO:0000313" key="10">
    <source>
        <dbReference type="EMBL" id="QDT34115.1"/>
    </source>
</evidence>
<comment type="catalytic activity">
    <reaction evidence="8">
        <text>a 6-O-methyl-2'-deoxyguanosine in DNA + L-cysteinyl-[protein] = S-methyl-L-cysteinyl-[protein] + a 2'-deoxyguanosine in DNA</text>
        <dbReference type="Rhea" id="RHEA:24000"/>
        <dbReference type="Rhea" id="RHEA-COMP:10131"/>
        <dbReference type="Rhea" id="RHEA-COMP:10132"/>
        <dbReference type="Rhea" id="RHEA-COMP:11367"/>
        <dbReference type="Rhea" id="RHEA-COMP:11368"/>
        <dbReference type="ChEBI" id="CHEBI:29950"/>
        <dbReference type="ChEBI" id="CHEBI:82612"/>
        <dbReference type="ChEBI" id="CHEBI:85445"/>
        <dbReference type="ChEBI" id="CHEBI:85448"/>
        <dbReference type="EC" id="2.1.1.63"/>
    </reaction>
</comment>
<dbReference type="AlphaFoldDB" id="A0A517QR78"/>
<comment type="similarity">
    <text evidence="2">Belongs to the MGMT family.</text>
</comment>
<dbReference type="GO" id="GO:0003908">
    <property type="term" value="F:methylated-DNA-[protein]-cysteine S-methyltransferase activity"/>
    <property type="evidence" value="ECO:0007669"/>
    <property type="project" value="UniProtKB-EC"/>
</dbReference>
<dbReference type="PANTHER" id="PTHR10815:SF13">
    <property type="entry name" value="METHYLATED-DNA--PROTEIN-CYSTEINE METHYLTRANSFERASE"/>
    <property type="match status" value="1"/>
</dbReference>
<keyword evidence="4 10" id="KW-0489">Methyltransferase</keyword>
<sequence>MATLTRQENPTDQQGLIQCKSTVTFQSGLGWFGVVMTPEGIERLHFGHSAEEEVLELISEEYELSNSTPPKWWKDSQKLLLAFAFGESVDLSKIPTSLGRRTPFQQKVVHALLKVGYGQTVTYAELAARAGSAGAARAVGNQMAKNCVPLIIPCHRVVGSGGKLGGFSAPQGLTMKRRLLNMENDQSQLPLDLDDIS</sequence>
<dbReference type="InterPro" id="IPR036217">
    <property type="entry name" value="MethylDNA_cys_MeTrfase_DNAb"/>
</dbReference>
<dbReference type="Gene3D" id="1.10.10.10">
    <property type="entry name" value="Winged helix-like DNA-binding domain superfamily/Winged helix DNA-binding domain"/>
    <property type="match status" value="1"/>
</dbReference>
<evidence type="ECO:0000256" key="6">
    <source>
        <dbReference type="ARBA" id="ARBA00022763"/>
    </source>
</evidence>
<organism evidence="10 11">
    <name type="scientific">Thalassoglobus polymorphus</name>
    <dbReference type="NCBI Taxonomy" id="2527994"/>
    <lineage>
        <taxon>Bacteria</taxon>
        <taxon>Pseudomonadati</taxon>
        <taxon>Planctomycetota</taxon>
        <taxon>Planctomycetia</taxon>
        <taxon>Planctomycetales</taxon>
        <taxon>Planctomycetaceae</taxon>
        <taxon>Thalassoglobus</taxon>
    </lineage>
</organism>
<dbReference type="PANTHER" id="PTHR10815">
    <property type="entry name" value="METHYLATED-DNA--PROTEIN-CYSTEINE METHYLTRANSFERASE"/>
    <property type="match status" value="1"/>
</dbReference>
<dbReference type="InterPro" id="IPR001497">
    <property type="entry name" value="MethylDNA_cys_MeTrfase_AS"/>
</dbReference>
<evidence type="ECO:0000256" key="4">
    <source>
        <dbReference type="ARBA" id="ARBA00022603"/>
    </source>
</evidence>
<evidence type="ECO:0000256" key="5">
    <source>
        <dbReference type="ARBA" id="ARBA00022679"/>
    </source>
</evidence>
<dbReference type="CDD" id="cd06445">
    <property type="entry name" value="ATase"/>
    <property type="match status" value="1"/>
</dbReference>
<keyword evidence="6" id="KW-0227">DNA damage</keyword>
<keyword evidence="5 10" id="KW-0808">Transferase</keyword>
<dbReference type="GO" id="GO:0032259">
    <property type="term" value="P:methylation"/>
    <property type="evidence" value="ECO:0007669"/>
    <property type="project" value="UniProtKB-KW"/>
</dbReference>
<keyword evidence="7" id="KW-0234">DNA repair</keyword>
<evidence type="ECO:0000256" key="8">
    <source>
        <dbReference type="ARBA" id="ARBA00049348"/>
    </source>
</evidence>
<dbReference type="Proteomes" id="UP000315724">
    <property type="component" value="Chromosome"/>
</dbReference>
<keyword evidence="11" id="KW-1185">Reference proteome</keyword>
<evidence type="ECO:0000256" key="7">
    <source>
        <dbReference type="ARBA" id="ARBA00023204"/>
    </source>
</evidence>
<evidence type="ECO:0000256" key="2">
    <source>
        <dbReference type="ARBA" id="ARBA00008711"/>
    </source>
</evidence>
<dbReference type="InterPro" id="IPR036388">
    <property type="entry name" value="WH-like_DNA-bd_sf"/>
</dbReference>
<dbReference type="SUPFAM" id="SSF46767">
    <property type="entry name" value="Methylated DNA-protein cysteine methyltransferase, C-terminal domain"/>
    <property type="match status" value="1"/>
</dbReference>
<name>A0A517QR78_9PLAN</name>
<dbReference type="KEGG" id="tpol:Mal48_33750"/>